<evidence type="ECO:0000313" key="3">
    <source>
        <dbReference type="Proteomes" id="UP000622638"/>
    </source>
</evidence>
<keyword evidence="3" id="KW-1185">Reference proteome</keyword>
<comment type="caution">
    <text evidence="2">The sequence shown here is derived from an EMBL/GenBank/DDBJ whole genome shotgun (WGS) entry which is preliminary data.</text>
</comment>
<dbReference type="Gene3D" id="1.10.3210.10">
    <property type="entry name" value="Hypothetical protein af1432"/>
    <property type="match status" value="1"/>
</dbReference>
<dbReference type="PROSITE" id="PS51832">
    <property type="entry name" value="HD_GYP"/>
    <property type="match status" value="1"/>
</dbReference>
<sequence length="318" mass="34116">MRGPGQPHEGAANMAPSVLRQLDALHVRLERQLVHLRDETLADSALRSLARELLHTVDMGQDVALACVLLNQIAGGYAVRHCVETAIVVAVVGRGIGLGEEQLESVTAAALTMNAAMLDEHDAFSTRDRLSGAEQARLRRHPEDAARLLACAGISDEEWLASVLLHHEDDDGSGYPHGLPGREIPRGARLLRLADRYCARVSARNYRRSQLPDRALAELAASSLDTDLGDAFGRFVGTYPPGTLVRLGDGTTGVVAYRAAVPDQGPEVHCLRDAHGAALPMPLSRRAGETCTIVAALPEDEADLRFAMKAVWGALAAR</sequence>
<dbReference type="InterPro" id="IPR003607">
    <property type="entry name" value="HD/PDEase_dom"/>
</dbReference>
<dbReference type="EMBL" id="BMKG01000015">
    <property type="protein sequence ID" value="GGC11092.1"/>
    <property type="molecule type" value="Genomic_DNA"/>
</dbReference>
<proteinExistence type="predicted"/>
<evidence type="ECO:0000313" key="2">
    <source>
        <dbReference type="EMBL" id="GGC11092.1"/>
    </source>
</evidence>
<dbReference type="CDD" id="cd00077">
    <property type="entry name" value="HDc"/>
    <property type="match status" value="1"/>
</dbReference>
<dbReference type="InterPro" id="IPR037522">
    <property type="entry name" value="HD_GYP_dom"/>
</dbReference>
<organism evidence="2 3">
    <name type="scientific">Pseudoduganella buxea</name>
    <dbReference type="NCBI Taxonomy" id="1949069"/>
    <lineage>
        <taxon>Bacteria</taxon>
        <taxon>Pseudomonadati</taxon>
        <taxon>Pseudomonadota</taxon>
        <taxon>Betaproteobacteria</taxon>
        <taxon>Burkholderiales</taxon>
        <taxon>Oxalobacteraceae</taxon>
        <taxon>Telluria group</taxon>
        <taxon>Pseudoduganella</taxon>
    </lineage>
</organism>
<evidence type="ECO:0000259" key="1">
    <source>
        <dbReference type="PROSITE" id="PS51832"/>
    </source>
</evidence>
<protein>
    <recommendedName>
        <fullName evidence="1">HD-GYP domain-containing protein</fullName>
    </recommendedName>
</protein>
<gene>
    <name evidence="2" type="ORF">GCM10011572_35540</name>
</gene>
<accession>A0ABQ1KXW9</accession>
<dbReference type="SUPFAM" id="SSF109604">
    <property type="entry name" value="HD-domain/PDEase-like"/>
    <property type="match status" value="1"/>
</dbReference>
<name>A0ABQ1KXW9_9BURK</name>
<dbReference type="RefSeq" id="WP_229417671.1">
    <property type="nucleotide sequence ID" value="NZ_BMKG01000015.1"/>
</dbReference>
<dbReference type="Pfam" id="PF13487">
    <property type="entry name" value="HD_5"/>
    <property type="match status" value="1"/>
</dbReference>
<feature type="domain" description="HD-GYP" evidence="1">
    <location>
        <begin position="56"/>
        <end position="251"/>
    </location>
</feature>
<dbReference type="PANTHER" id="PTHR43155">
    <property type="entry name" value="CYCLIC DI-GMP PHOSPHODIESTERASE PA4108-RELATED"/>
    <property type="match status" value="1"/>
</dbReference>
<reference evidence="3" key="1">
    <citation type="journal article" date="2019" name="Int. J. Syst. Evol. Microbiol.">
        <title>The Global Catalogue of Microorganisms (GCM) 10K type strain sequencing project: providing services to taxonomists for standard genome sequencing and annotation.</title>
        <authorList>
            <consortium name="The Broad Institute Genomics Platform"/>
            <consortium name="The Broad Institute Genome Sequencing Center for Infectious Disease"/>
            <person name="Wu L."/>
            <person name="Ma J."/>
        </authorList>
    </citation>
    <scope>NUCLEOTIDE SEQUENCE [LARGE SCALE GENOMIC DNA]</scope>
    <source>
        <strain evidence="3">CGMCC 1.15931</strain>
    </source>
</reference>
<dbReference type="PANTHER" id="PTHR43155:SF2">
    <property type="entry name" value="CYCLIC DI-GMP PHOSPHODIESTERASE PA4108"/>
    <property type="match status" value="1"/>
</dbReference>
<dbReference type="Proteomes" id="UP000622638">
    <property type="component" value="Unassembled WGS sequence"/>
</dbReference>